<feature type="compositionally biased region" description="Basic and acidic residues" evidence="1">
    <location>
        <begin position="51"/>
        <end position="60"/>
    </location>
</feature>
<evidence type="ECO:0000313" key="3">
    <source>
        <dbReference type="Proteomes" id="UP000688137"/>
    </source>
</evidence>
<accession>A0A8S1M6R7</accession>
<protein>
    <submittedName>
        <fullName evidence="2">Uncharacterized protein</fullName>
    </submittedName>
</protein>
<evidence type="ECO:0000256" key="1">
    <source>
        <dbReference type="SAM" id="MobiDB-lite"/>
    </source>
</evidence>
<organism evidence="2 3">
    <name type="scientific">Paramecium primaurelia</name>
    <dbReference type="NCBI Taxonomy" id="5886"/>
    <lineage>
        <taxon>Eukaryota</taxon>
        <taxon>Sar</taxon>
        <taxon>Alveolata</taxon>
        <taxon>Ciliophora</taxon>
        <taxon>Intramacronucleata</taxon>
        <taxon>Oligohymenophorea</taxon>
        <taxon>Peniculida</taxon>
        <taxon>Parameciidae</taxon>
        <taxon>Paramecium</taxon>
    </lineage>
</organism>
<dbReference type="AlphaFoldDB" id="A0A8S1M6R7"/>
<name>A0A8S1M6R7_PARPR</name>
<comment type="caution">
    <text evidence="2">The sequence shown here is derived from an EMBL/GenBank/DDBJ whole genome shotgun (WGS) entry which is preliminary data.</text>
</comment>
<keyword evidence="3" id="KW-1185">Reference proteome</keyword>
<dbReference type="OMA" id="CTCQENE"/>
<evidence type="ECO:0000313" key="2">
    <source>
        <dbReference type="EMBL" id="CAD8075797.1"/>
    </source>
</evidence>
<feature type="region of interest" description="Disordered" evidence="1">
    <location>
        <begin position="40"/>
        <end position="80"/>
    </location>
</feature>
<dbReference type="EMBL" id="CAJJDM010000055">
    <property type="protein sequence ID" value="CAD8075797.1"/>
    <property type="molecule type" value="Genomic_DNA"/>
</dbReference>
<gene>
    <name evidence="2" type="ORF">PPRIM_AZ9-3.1.T0550080</name>
</gene>
<proteinExistence type="predicted"/>
<feature type="compositionally biased region" description="Basic and acidic residues" evidence="1">
    <location>
        <begin position="155"/>
        <end position="168"/>
    </location>
</feature>
<feature type="compositionally biased region" description="Polar residues" evidence="1">
    <location>
        <begin position="142"/>
        <end position="154"/>
    </location>
</feature>
<feature type="compositionally biased region" description="Low complexity" evidence="1">
    <location>
        <begin position="61"/>
        <end position="80"/>
    </location>
</feature>
<sequence>MGTVVIGRCQCQCYINYVSCDCTCQENEIRTERRTNRFTDNLDKRNKKKKSPGDSTERLSRFSSTRKPSSRSSSLKSKYLQSNECNIETDESSQARIKRKLKFNPSFVKSSKLYNFGEYTLKSQSVVHQQSIIEHKKKPQSPKVSQNEKSNQPFKTDDNNKEEKYEYRPFKKANKYQQLFFK</sequence>
<dbReference type="Proteomes" id="UP000688137">
    <property type="component" value="Unassembled WGS sequence"/>
</dbReference>
<reference evidence="2" key="1">
    <citation type="submission" date="2021-01" db="EMBL/GenBank/DDBJ databases">
        <authorList>
            <consortium name="Genoscope - CEA"/>
            <person name="William W."/>
        </authorList>
    </citation>
    <scope>NUCLEOTIDE SEQUENCE</scope>
</reference>
<feature type="region of interest" description="Disordered" evidence="1">
    <location>
        <begin position="134"/>
        <end position="168"/>
    </location>
</feature>